<sequence length="308" mass="34050">MTFRIPLICTFDALGSNGFYCKDGEARECDLKMSTQHKAKTSMDRLHTLNLRDLESLLVLDATRSLGQAALELHISVPTLSRRVTRIEDLLGITLFERSHSGTITTGSGRHVLRLVRRIMTEAQHLLMLTNRVTDLVEGEIRVGLATSPLHPGVEMWLRFWHGTYPHTRISLHTASDEDVIFTLRSGRIDAAILPQCALSNGLASLRLYNDTIVAVMPDEHPLARNDTLHLTDLAEERLLVPMRMHKGQSAHFLPSLITRHPNVIPHTDGALTLLSLVRSGSGIGLSNTASRDLHPPGLTLAVSRGVV</sequence>
<feature type="domain" description="HTH lysR-type" evidence="5">
    <location>
        <begin position="49"/>
        <end position="106"/>
    </location>
</feature>
<dbReference type="CDD" id="cd08414">
    <property type="entry name" value="PBP2_LTTR_aromatics_like"/>
    <property type="match status" value="1"/>
</dbReference>
<keyword evidence="2" id="KW-0805">Transcription regulation</keyword>
<evidence type="ECO:0000256" key="1">
    <source>
        <dbReference type="ARBA" id="ARBA00009437"/>
    </source>
</evidence>
<dbReference type="InterPro" id="IPR036388">
    <property type="entry name" value="WH-like_DNA-bd_sf"/>
</dbReference>
<evidence type="ECO:0000256" key="2">
    <source>
        <dbReference type="ARBA" id="ARBA00023015"/>
    </source>
</evidence>
<dbReference type="EMBL" id="JABEQG010000065">
    <property type="protein sequence ID" value="MBB2158208.1"/>
    <property type="molecule type" value="Genomic_DNA"/>
</dbReference>
<dbReference type="GO" id="GO:0003677">
    <property type="term" value="F:DNA binding"/>
    <property type="evidence" value="ECO:0007669"/>
    <property type="project" value="UniProtKB-KW"/>
</dbReference>
<dbReference type="Pfam" id="PF00126">
    <property type="entry name" value="HTH_1"/>
    <property type="match status" value="1"/>
</dbReference>
<dbReference type="InterPro" id="IPR036390">
    <property type="entry name" value="WH_DNA-bd_sf"/>
</dbReference>
<proteinExistence type="inferred from homology"/>
<name>A0A7W4I8G0_GLUDI</name>
<dbReference type="Proteomes" id="UP000550787">
    <property type="component" value="Unassembled WGS sequence"/>
</dbReference>
<comment type="caution">
    <text evidence="6">The sequence shown here is derived from an EMBL/GenBank/DDBJ whole genome shotgun (WGS) entry which is preliminary data.</text>
</comment>
<dbReference type="InterPro" id="IPR005119">
    <property type="entry name" value="LysR_subst-bd"/>
</dbReference>
<protein>
    <submittedName>
        <fullName evidence="6">LysR family transcriptional regulator</fullName>
    </submittedName>
</protein>
<dbReference type="Gene3D" id="3.40.190.10">
    <property type="entry name" value="Periplasmic binding protein-like II"/>
    <property type="match status" value="2"/>
</dbReference>
<dbReference type="PROSITE" id="PS50931">
    <property type="entry name" value="HTH_LYSR"/>
    <property type="match status" value="1"/>
</dbReference>
<dbReference type="PANTHER" id="PTHR30346">
    <property type="entry name" value="TRANSCRIPTIONAL DUAL REGULATOR HCAR-RELATED"/>
    <property type="match status" value="1"/>
</dbReference>
<dbReference type="AlphaFoldDB" id="A0A7W4I8G0"/>
<reference evidence="6 7" key="1">
    <citation type="submission" date="2020-04" db="EMBL/GenBank/DDBJ databases">
        <title>Description of novel Gluconacetobacter.</title>
        <authorList>
            <person name="Sombolestani A."/>
        </authorList>
    </citation>
    <scope>NUCLEOTIDE SEQUENCE [LARGE SCALE GENOMIC DNA]</scope>
    <source>
        <strain evidence="6 7">LMG 7603</strain>
    </source>
</reference>
<dbReference type="GO" id="GO:0032993">
    <property type="term" value="C:protein-DNA complex"/>
    <property type="evidence" value="ECO:0007669"/>
    <property type="project" value="TreeGrafter"/>
</dbReference>
<organism evidence="6 7">
    <name type="scientific">Gluconacetobacter diazotrophicus</name>
    <name type="common">Acetobacter diazotrophicus</name>
    <dbReference type="NCBI Taxonomy" id="33996"/>
    <lineage>
        <taxon>Bacteria</taxon>
        <taxon>Pseudomonadati</taxon>
        <taxon>Pseudomonadota</taxon>
        <taxon>Alphaproteobacteria</taxon>
        <taxon>Acetobacterales</taxon>
        <taxon>Acetobacteraceae</taxon>
        <taxon>Gluconacetobacter</taxon>
    </lineage>
</organism>
<dbReference type="GO" id="GO:0003700">
    <property type="term" value="F:DNA-binding transcription factor activity"/>
    <property type="evidence" value="ECO:0007669"/>
    <property type="project" value="InterPro"/>
</dbReference>
<dbReference type="SUPFAM" id="SSF46785">
    <property type="entry name" value="Winged helix' DNA-binding domain"/>
    <property type="match status" value="1"/>
</dbReference>
<dbReference type="SUPFAM" id="SSF53850">
    <property type="entry name" value="Periplasmic binding protein-like II"/>
    <property type="match status" value="1"/>
</dbReference>
<dbReference type="Pfam" id="PF03466">
    <property type="entry name" value="LysR_substrate"/>
    <property type="match status" value="1"/>
</dbReference>
<dbReference type="Gene3D" id="1.10.10.10">
    <property type="entry name" value="Winged helix-like DNA-binding domain superfamily/Winged helix DNA-binding domain"/>
    <property type="match status" value="1"/>
</dbReference>
<evidence type="ECO:0000256" key="3">
    <source>
        <dbReference type="ARBA" id="ARBA00023125"/>
    </source>
</evidence>
<evidence type="ECO:0000313" key="6">
    <source>
        <dbReference type="EMBL" id="MBB2158208.1"/>
    </source>
</evidence>
<dbReference type="PANTHER" id="PTHR30346:SF28">
    <property type="entry name" value="HTH-TYPE TRANSCRIPTIONAL REGULATOR CYNR"/>
    <property type="match status" value="1"/>
</dbReference>
<keyword evidence="3" id="KW-0238">DNA-binding</keyword>
<gene>
    <name evidence="6" type="ORF">HLH33_18225</name>
</gene>
<accession>A0A7W4I8G0</accession>
<evidence type="ECO:0000313" key="7">
    <source>
        <dbReference type="Proteomes" id="UP000550787"/>
    </source>
</evidence>
<keyword evidence="4" id="KW-0804">Transcription</keyword>
<comment type="similarity">
    <text evidence="1">Belongs to the LysR transcriptional regulatory family.</text>
</comment>
<evidence type="ECO:0000259" key="5">
    <source>
        <dbReference type="PROSITE" id="PS50931"/>
    </source>
</evidence>
<evidence type="ECO:0000256" key="4">
    <source>
        <dbReference type="ARBA" id="ARBA00023163"/>
    </source>
</evidence>
<dbReference type="InterPro" id="IPR000847">
    <property type="entry name" value="LysR_HTH_N"/>
</dbReference>